<name>D7TTU1_VITVI</name>
<organism evidence="2 3">
    <name type="scientific">Vitis vinifera</name>
    <name type="common">Grape</name>
    <dbReference type="NCBI Taxonomy" id="29760"/>
    <lineage>
        <taxon>Eukaryota</taxon>
        <taxon>Viridiplantae</taxon>
        <taxon>Streptophyta</taxon>
        <taxon>Embryophyta</taxon>
        <taxon>Tracheophyta</taxon>
        <taxon>Spermatophyta</taxon>
        <taxon>Magnoliopsida</taxon>
        <taxon>eudicotyledons</taxon>
        <taxon>Gunneridae</taxon>
        <taxon>Pentapetalae</taxon>
        <taxon>rosids</taxon>
        <taxon>Vitales</taxon>
        <taxon>Vitaceae</taxon>
        <taxon>Viteae</taxon>
        <taxon>Vitis</taxon>
    </lineage>
</organism>
<gene>
    <name evidence="2" type="ordered locus">VIT_02s0012g01740</name>
</gene>
<keyword evidence="3" id="KW-1185">Reference proteome</keyword>
<feature type="compositionally biased region" description="Basic residues" evidence="1">
    <location>
        <begin position="10"/>
        <end position="24"/>
    </location>
</feature>
<accession>D7TTU1</accession>
<evidence type="ECO:0000313" key="3">
    <source>
        <dbReference type="Proteomes" id="UP000009183"/>
    </source>
</evidence>
<protein>
    <submittedName>
        <fullName evidence="2">Uncharacterized protein</fullName>
    </submittedName>
</protein>
<dbReference type="Proteomes" id="UP000009183">
    <property type="component" value="Chromosome 2"/>
</dbReference>
<feature type="region of interest" description="Disordered" evidence="1">
    <location>
        <begin position="1"/>
        <end position="26"/>
    </location>
</feature>
<evidence type="ECO:0000256" key="1">
    <source>
        <dbReference type="SAM" id="MobiDB-lite"/>
    </source>
</evidence>
<proteinExistence type="predicted"/>
<dbReference type="HOGENOM" id="CLU_3378053_0_0_1"/>
<dbReference type="AlphaFoldDB" id="D7TTU1"/>
<reference evidence="3" key="1">
    <citation type="journal article" date="2007" name="Nature">
        <title>The grapevine genome sequence suggests ancestral hexaploidization in major angiosperm phyla.</title>
        <authorList>
            <consortium name="The French-Italian Public Consortium for Grapevine Genome Characterization."/>
            <person name="Jaillon O."/>
            <person name="Aury J.-M."/>
            <person name="Noel B."/>
            <person name="Policriti A."/>
            <person name="Clepet C."/>
            <person name="Casagrande A."/>
            <person name="Choisne N."/>
            <person name="Aubourg S."/>
            <person name="Vitulo N."/>
            <person name="Jubin C."/>
            <person name="Vezzi A."/>
            <person name="Legeai F."/>
            <person name="Hugueney P."/>
            <person name="Dasilva C."/>
            <person name="Horner D."/>
            <person name="Mica E."/>
            <person name="Jublot D."/>
            <person name="Poulain J."/>
            <person name="Bruyere C."/>
            <person name="Billault A."/>
            <person name="Segurens B."/>
            <person name="Gouyvenoux M."/>
            <person name="Ugarte E."/>
            <person name="Cattonaro F."/>
            <person name="Anthouard V."/>
            <person name="Vico V."/>
            <person name="Del Fabbro C."/>
            <person name="Alaux M."/>
            <person name="Di Gaspero G."/>
            <person name="Dumas V."/>
            <person name="Felice N."/>
            <person name="Paillard S."/>
            <person name="Juman I."/>
            <person name="Moroldo M."/>
            <person name="Scalabrin S."/>
            <person name="Canaguier A."/>
            <person name="Le Clainche I."/>
            <person name="Malacrida G."/>
            <person name="Durand E."/>
            <person name="Pesole G."/>
            <person name="Laucou V."/>
            <person name="Chatelet P."/>
            <person name="Merdinoglu D."/>
            <person name="Delledonne M."/>
            <person name="Pezzotti M."/>
            <person name="Lecharny A."/>
            <person name="Scarpelli C."/>
            <person name="Artiguenave F."/>
            <person name="Pe M.E."/>
            <person name="Valle G."/>
            <person name="Morgante M."/>
            <person name="Caboche M."/>
            <person name="Adam-Blondon A.-F."/>
            <person name="Weissenbach J."/>
            <person name="Quetier F."/>
            <person name="Wincker P."/>
        </authorList>
    </citation>
    <scope>NUCLEOTIDE SEQUENCE [LARGE SCALE GENOMIC DNA]</scope>
    <source>
        <strain evidence="3">cv. Pinot noir / PN40024</strain>
    </source>
</reference>
<dbReference type="InParanoid" id="D7TTU1"/>
<evidence type="ECO:0000313" key="2">
    <source>
        <dbReference type="EMBL" id="CBI33856.3"/>
    </source>
</evidence>
<dbReference type="EMBL" id="FN596247">
    <property type="protein sequence ID" value="CBI33856.3"/>
    <property type="molecule type" value="Genomic_DNA"/>
</dbReference>
<sequence length="34" mass="4081">MSKVLNKGLKQAKKKKHKRKKKSTKYNLIVHYLL</sequence>
<dbReference type="PaxDb" id="29760-VIT_02s0012g01740.t01"/>